<gene>
    <name evidence="4" type="ORF">CALMAC_LOCUS35</name>
</gene>
<dbReference type="InterPro" id="IPR006621">
    <property type="entry name" value="Nose-resist-to-fluoxetine_N"/>
</dbReference>
<name>A0A653BDE3_CALMS</name>
<feature type="transmembrane region" description="Helical" evidence="1">
    <location>
        <begin position="547"/>
        <end position="565"/>
    </location>
</feature>
<dbReference type="Pfam" id="PF20146">
    <property type="entry name" value="NRF"/>
    <property type="match status" value="1"/>
</dbReference>
<keyword evidence="5" id="KW-1185">Reference proteome</keyword>
<feature type="transmembrane region" description="Helical" evidence="1">
    <location>
        <begin position="398"/>
        <end position="423"/>
    </location>
</feature>
<feature type="transmembrane region" description="Helical" evidence="1">
    <location>
        <begin position="613"/>
        <end position="636"/>
    </location>
</feature>
<dbReference type="PANTHER" id="PTHR11161:SF71">
    <property type="entry name" value="NOSE RESISTANT-TO-FLUOXETINE PROTEIN N-TERMINAL DOMAIN-CONTAINING PROTEIN"/>
    <property type="match status" value="1"/>
</dbReference>
<feature type="transmembrane region" description="Helical" evidence="1">
    <location>
        <begin position="657"/>
        <end position="676"/>
    </location>
</feature>
<dbReference type="PANTHER" id="PTHR11161">
    <property type="entry name" value="O-ACYLTRANSFERASE"/>
    <property type="match status" value="1"/>
</dbReference>
<keyword evidence="1" id="KW-0812">Transmembrane</keyword>
<dbReference type="AlphaFoldDB" id="A0A653BDE3"/>
<feature type="transmembrane region" description="Helical" evidence="1">
    <location>
        <begin position="497"/>
        <end position="516"/>
    </location>
</feature>
<dbReference type="OrthoDB" id="10006435at2759"/>
<dbReference type="Pfam" id="PF01757">
    <property type="entry name" value="Acyl_transf_3"/>
    <property type="match status" value="1"/>
</dbReference>
<dbReference type="SMART" id="SM00703">
    <property type="entry name" value="NRF"/>
    <property type="match status" value="1"/>
</dbReference>
<feature type="transmembrane region" description="Helical" evidence="1">
    <location>
        <begin position="470"/>
        <end position="490"/>
    </location>
</feature>
<evidence type="ECO:0000313" key="4">
    <source>
        <dbReference type="EMBL" id="VEN33503.1"/>
    </source>
</evidence>
<dbReference type="InterPro" id="IPR002656">
    <property type="entry name" value="Acyl_transf_3_dom"/>
</dbReference>
<evidence type="ECO:0000313" key="5">
    <source>
        <dbReference type="Proteomes" id="UP000410492"/>
    </source>
</evidence>
<dbReference type="InterPro" id="IPR052728">
    <property type="entry name" value="O2_lipid_transport_reg"/>
</dbReference>
<accession>A0A653BDE3</accession>
<organism evidence="4 5">
    <name type="scientific">Callosobruchus maculatus</name>
    <name type="common">Southern cowpea weevil</name>
    <name type="synonym">Pulse bruchid</name>
    <dbReference type="NCBI Taxonomy" id="64391"/>
    <lineage>
        <taxon>Eukaryota</taxon>
        <taxon>Metazoa</taxon>
        <taxon>Ecdysozoa</taxon>
        <taxon>Arthropoda</taxon>
        <taxon>Hexapoda</taxon>
        <taxon>Insecta</taxon>
        <taxon>Pterygota</taxon>
        <taxon>Neoptera</taxon>
        <taxon>Endopterygota</taxon>
        <taxon>Coleoptera</taxon>
        <taxon>Polyphaga</taxon>
        <taxon>Cucujiformia</taxon>
        <taxon>Chrysomeloidea</taxon>
        <taxon>Chrysomelidae</taxon>
        <taxon>Bruchinae</taxon>
        <taxon>Bruchini</taxon>
        <taxon>Callosobruchus</taxon>
    </lineage>
</organism>
<keyword evidence="2" id="KW-0732">Signal</keyword>
<feature type="signal peptide" evidence="2">
    <location>
        <begin position="1"/>
        <end position="23"/>
    </location>
</feature>
<keyword evidence="1" id="KW-0472">Membrane</keyword>
<evidence type="ECO:0000256" key="1">
    <source>
        <dbReference type="SAM" id="Phobius"/>
    </source>
</evidence>
<feature type="domain" description="Nose resistant-to-fluoxetine protein N-terminal" evidence="3">
    <location>
        <begin position="86"/>
        <end position="234"/>
    </location>
</feature>
<reference evidence="4 5" key="1">
    <citation type="submission" date="2019-01" db="EMBL/GenBank/DDBJ databases">
        <authorList>
            <person name="Sayadi A."/>
        </authorList>
    </citation>
    <scope>NUCLEOTIDE SEQUENCE [LARGE SCALE GENOMIC DNA]</scope>
</reference>
<dbReference type="GO" id="GO:0016747">
    <property type="term" value="F:acyltransferase activity, transferring groups other than amino-acyl groups"/>
    <property type="evidence" value="ECO:0007669"/>
    <property type="project" value="InterPro"/>
</dbReference>
<feature type="transmembrane region" description="Helical" evidence="1">
    <location>
        <begin position="577"/>
        <end position="601"/>
    </location>
</feature>
<evidence type="ECO:0000259" key="3">
    <source>
        <dbReference type="SMART" id="SM00703"/>
    </source>
</evidence>
<dbReference type="EMBL" id="CAACVG010000055">
    <property type="protein sequence ID" value="VEN33503.1"/>
    <property type="molecule type" value="Genomic_DNA"/>
</dbReference>
<dbReference type="Proteomes" id="UP000410492">
    <property type="component" value="Unassembled WGS sequence"/>
</dbReference>
<sequence length="741" mass="84117">MVPHVRGTLHVVLCLLVLGLARASSGYLEDNGTVVMTIAKGTTMPANEVNKTVQEPNYASNGDTQDVNYFPYSLEIIGQVLFSLKNEKCVLDTTLALEAMSRHERWALEMFDSFPKFPTGILYGNHYEMGNFDECVGARGTIKDEENDIGNTIQGQYCLTDIHFRAKNTTGRMLRSVRNKDRYAYNKSVIHWGICLPSSCSSEDAKIFTKEIFAATAEHFEVIDVTIDGNKCYYEKPQPLSKAEIVYGCIVGVFILFIMLATGFHLWYLKQRKHCTAYNVDNLRAKPPSVPKEVIMCFSIIRNVGKFLHTKPNEMNLECICGIKFLSMTIIIAGHSLIFMLGGPVANKGFFRDISTKAENSPFLNNPLLVDTFLLVSGFLLGRLLLMELDKRRGRINFAILYIARYIRLTPAYVVVIGLYATLLPRLGSGPFWESRIGLEQERCLSSWWTNLLYINNYVKTDNLCMFQSWYLAVDYHLFIVAPFLIYALWKWSKIGEASLFTCTLVSIIVPVYVTYTQSLDPTLMAYPPEVADLSTNYYFVTAYIKTHMRCSSYCLGILFGYLVHKIQGNGYKIRPYVMILGWTMSAFLGVMAMYSIVVFYKPEHETSSIQAAIYAPLHRVAWCLAIGWVLVACITDNAALVNKFLSWKIFIPTSRLTYCAYLANGLIEIYNMGVLRQPVYLSKYELTCKILGHVILTYVVAFFLCILFESPIHGLEKILLRKDRMKEIKQNSTVRPVGDS</sequence>
<protein>
    <recommendedName>
        <fullName evidence="3">Nose resistant-to-fluoxetine protein N-terminal domain-containing protein</fullName>
    </recommendedName>
</protein>
<feature type="transmembrane region" description="Helical" evidence="1">
    <location>
        <begin position="366"/>
        <end position="386"/>
    </location>
</feature>
<feature type="transmembrane region" description="Helical" evidence="1">
    <location>
        <begin position="245"/>
        <end position="269"/>
    </location>
</feature>
<feature type="transmembrane region" description="Helical" evidence="1">
    <location>
        <begin position="325"/>
        <end position="346"/>
    </location>
</feature>
<feature type="transmembrane region" description="Helical" evidence="1">
    <location>
        <begin position="696"/>
        <end position="716"/>
    </location>
</feature>
<keyword evidence="1" id="KW-1133">Transmembrane helix</keyword>
<evidence type="ECO:0000256" key="2">
    <source>
        <dbReference type="SAM" id="SignalP"/>
    </source>
</evidence>
<proteinExistence type="predicted"/>
<feature type="chain" id="PRO_5024882534" description="Nose resistant-to-fluoxetine protein N-terminal domain-containing protein" evidence="2">
    <location>
        <begin position="24"/>
        <end position="741"/>
    </location>
</feature>